<gene>
    <name evidence="2" type="ORF">NCTC13067_02489</name>
</gene>
<accession>A0A379EDY6</accession>
<feature type="signal peptide" evidence="1">
    <location>
        <begin position="1"/>
        <end position="19"/>
    </location>
</feature>
<organism evidence="2 3">
    <name type="scientific">Prevotella denticola</name>
    <dbReference type="NCBI Taxonomy" id="28129"/>
    <lineage>
        <taxon>Bacteria</taxon>
        <taxon>Pseudomonadati</taxon>
        <taxon>Bacteroidota</taxon>
        <taxon>Bacteroidia</taxon>
        <taxon>Bacteroidales</taxon>
        <taxon>Prevotellaceae</taxon>
        <taxon>Prevotella</taxon>
    </lineage>
</organism>
<dbReference type="Proteomes" id="UP000255469">
    <property type="component" value="Unassembled WGS sequence"/>
</dbReference>
<dbReference type="RefSeq" id="WP_025067515.1">
    <property type="nucleotide sequence ID" value="NZ_CAUVPN010000004.1"/>
</dbReference>
<protein>
    <recommendedName>
        <fullName evidence="4">DUF4876 domain-containing protein</fullName>
    </recommendedName>
</protein>
<dbReference type="AlphaFoldDB" id="A0A379EDY6"/>
<keyword evidence="1" id="KW-0732">Signal</keyword>
<evidence type="ECO:0000256" key="1">
    <source>
        <dbReference type="SAM" id="SignalP"/>
    </source>
</evidence>
<proteinExistence type="predicted"/>
<evidence type="ECO:0000313" key="2">
    <source>
        <dbReference type="EMBL" id="SUB94616.1"/>
    </source>
</evidence>
<reference evidence="2 3" key="1">
    <citation type="submission" date="2018-06" db="EMBL/GenBank/DDBJ databases">
        <authorList>
            <consortium name="Pathogen Informatics"/>
            <person name="Doyle S."/>
        </authorList>
    </citation>
    <scope>NUCLEOTIDE SEQUENCE [LARGE SCALE GENOMIC DNA]</scope>
    <source>
        <strain evidence="2 3">NCTC13067</strain>
    </source>
</reference>
<sequence>MKTLIKTFFAIILVSVLFNSCTNDDVSPGGSAVNYAKFGLDISLSQAFSGVDSLVSIKVKVHNVSTGRDSTFTVPSVKCLDAEGKLQSSISIDTLNIAEGLYNVELEANAVHHSKLKTKSIVRGNLMNQSLVKSTASTLPRFAIDLFFPNMGNGFVIAEIFAARTLRPSGDPYTGDQYFRITNNSDEVLYADGLFIAESAFQQMIHQDYKPYVLDKETPVQYITKIPGMHGVDKNYPVQPGASLIICDNAIDHTTAGRNPNSFNLSKANFEWYDESTNPRVTDIDNPDVPNMERLYTYSRTIWGPHDRGFYSYVMGFLGVDNHTFTTGKDYQYDYSYRFVYGTTVKDMKFHAVKVPNTWIVDAVVLAIKDKKKWNVISPTLDNGYAWFSTVDHDQQRYGKSVRRKYDARKHKLIDTNDSQNDFETVKADPWYVFK</sequence>
<feature type="chain" id="PRO_5016829598" description="DUF4876 domain-containing protein" evidence="1">
    <location>
        <begin position="20"/>
        <end position="435"/>
    </location>
</feature>
<evidence type="ECO:0008006" key="4">
    <source>
        <dbReference type="Google" id="ProtNLM"/>
    </source>
</evidence>
<dbReference type="EMBL" id="UGTM01000002">
    <property type="protein sequence ID" value="SUB94616.1"/>
    <property type="molecule type" value="Genomic_DNA"/>
</dbReference>
<evidence type="ECO:0000313" key="3">
    <source>
        <dbReference type="Proteomes" id="UP000255469"/>
    </source>
</evidence>
<name>A0A379EDY6_9BACT</name>
<dbReference type="Pfam" id="PF16215">
    <property type="entry name" value="DUF4876"/>
    <property type="match status" value="1"/>
</dbReference>
<dbReference type="InterPro" id="IPR032627">
    <property type="entry name" value="DUF4876"/>
</dbReference>